<comment type="similarity">
    <text evidence="3">Belongs to the metallo-dependent hydrolases superfamily. NagA family.</text>
</comment>
<keyword evidence="2 3" id="KW-0378">Hydrolase</keyword>
<dbReference type="EMBL" id="JAHLQK010000001">
    <property type="protein sequence ID" value="MBU5674888.1"/>
    <property type="molecule type" value="Genomic_DNA"/>
</dbReference>
<feature type="domain" description="Amidohydrolase-related" evidence="4">
    <location>
        <begin position="51"/>
        <end position="372"/>
    </location>
</feature>
<dbReference type="Pfam" id="PF01979">
    <property type="entry name" value="Amidohydro_1"/>
    <property type="match status" value="1"/>
</dbReference>
<dbReference type="RefSeq" id="WP_216414406.1">
    <property type="nucleotide sequence ID" value="NZ_JAHLQK010000001.1"/>
</dbReference>
<gene>
    <name evidence="5" type="primary">nagA</name>
    <name evidence="5" type="ORF">KQI88_00470</name>
</gene>
<evidence type="ECO:0000256" key="2">
    <source>
        <dbReference type="ARBA" id="ARBA00022801"/>
    </source>
</evidence>
<dbReference type="GO" id="GO:0008448">
    <property type="term" value="F:N-acetylglucosamine-6-phosphate deacetylase activity"/>
    <property type="evidence" value="ECO:0007669"/>
    <property type="project" value="UniProtKB-EC"/>
</dbReference>
<evidence type="ECO:0000313" key="5">
    <source>
        <dbReference type="EMBL" id="MBU5674888.1"/>
    </source>
</evidence>
<keyword evidence="3" id="KW-0119">Carbohydrate metabolism</keyword>
<keyword evidence="1" id="KW-0479">Metal-binding</keyword>
<proteinExistence type="inferred from homology"/>
<name>A0ABS6FXE2_9FIRM</name>
<dbReference type="EC" id="3.5.1.25" evidence="5"/>
<dbReference type="InterPro" id="IPR006680">
    <property type="entry name" value="Amidohydro-rel"/>
</dbReference>
<keyword evidence="6" id="KW-1185">Reference proteome</keyword>
<sequence length="380" mass="41635">MKALHNGKLILGDSIDEGKILLFNNKIVEIIDESQLVNHTNLELIDAKGNYISPGFIDIHIHGSGGCDTMDGNIDALNIISKTIIKNGTTAFLPTTMTMDIEDIHNALDVIRQGMNIDMEGAQVLGAHMEGPFINAKFKGAQNETYVLLPHIKYLEDYLDVIKIITMAPEVEGGIDFIDRVLEMKEIVLSIGHTNASYEEAMEAIKRGIRHATHTFNAMTPLHHRNPGVVGAIFNSNITCELIADKIHIHPELFKLLMNIKGKDKLILITDAMRAGCMKDGEYDLGGQKVVVNGGSARLENGSLAGSILTINKAIKNFKEATGLPLNEVIQLSTLNPAKLLSVDNVKGSLDIGKDADIIVFDENIEIQKAYVQGEEKYNS</sequence>
<organism evidence="5 6">
    <name type="scientific">Alkaliphilus flagellatus</name>
    <dbReference type="NCBI Taxonomy" id="2841507"/>
    <lineage>
        <taxon>Bacteria</taxon>
        <taxon>Bacillati</taxon>
        <taxon>Bacillota</taxon>
        <taxon>Clostridia</taxon>
        <taxon>Peptostreptococcales</taxon>
        <taxon>Natronincolaceae</taxon>
        <taxon>Alkaliphilus</taxon>
    </lineage>
</organism>
<evidence type="ECO:0000259" key="4">
    <source>
        <dbReference type="Pfam" id="PF01979"/>
    </source>
</evidence>
<protein>
    <submittedName>
        <fullName evidence="5">N-acetylglucosamine-6-phosphate deacetylase</fullName>
        <ecNumber evidence="5">3.5.1.25</ecNumber>
    </submittedName>
</protein>
<dbReference type="InterPro" id="IPR003764">
    <property type="entry name" value="GlcNAc_6-P_deAcase"/>
</dbReference>
<evidence type="ECO:0000256" key="3">
    <source>
        <dbReference type="PIRNR" id="PIRNR038994"/>
    </source>
</evidence>
<evidence type="ECO:0000256" key="1">
    <source>
        <dbReference type="ARBA" id="ARBA00022723"/>
    </source>
</evidence>
<dbReference type="NCBIfam" id="TIGR00221">
    <property type="entry name" value="nagA"/>
    <property type="match status" value="1"/>
</dbReference>
<comment type="caution">
    <text evidence="5">The sequence shown here is derived from an EMBL/GenBank/DDBJ whole genome shotgun (WGS) entry which is preliminary data.</text>
</comment>
<dbReference type="PANTHER" id="PTHR11113:SF14">
    <property type="entry name" value="N-ACETYLGLUCOSAMINE-6-PHOSPHATE DEACETYLASE"/>
    <property type="match status" value="1"/>
</dbReference>
<dbReference type="CDD" id="cd00854">
    <property type="entry name" value="NagA"/>
    <property type="match status" value="1"/>
</dbReference>
<dbReference type="PANTHER" id="PTHR11113">
    <property type="entry name" value="N-ACETYLGLUCOSAMINE-6-PHOSPHATE DEACETYLASE"/>
    <property type="match status" value="1"/>
</dbReference>
<accession>A0ABS6FXE2</accession>
<dbReference type="PIRSF" id="PIRSF038994">
    <property type="entry name" value="NagA"/>
    <property type="match status" value="1"/>
</dbReference>
<evidence type="ECO:0000313" key="6">
    <source>
        <dbReference type="Proteomes" id="UP000779508"/>
    </source>
</evidence>
<dbReference type="Proteomes" id="UP000779508">
    <property type="component" value="Unassembled WGS sequence"/>
</dbReference>
<reference evidence="5 6" key="1">
    <citation type="submission" date="2021-06" db="EMBL/GenBank/DDBJ databases">
        <authorList>
            <person name="Sun Q."/>
            <person name="Li D."/>
        </authorList>
    </citation>
    <scope>NUCLEOTIDE SEQUENCE [LARGE SCALE GENOMIC DNA]</scope>
    <source>
        <strain evidence="5 6">MSJ-5</strain>
    </source>
</reference>